<dbReference type="AlphaFoldDB" id="K0RE31"/>
<evidence type="ECO:0000313" key="3">
    <source>
        <dbReference type="Proteomes" id="UP000266841"/>
    </source>
</evidence>
<evidence type="ECO:0000256" key="1">
    <source>
        <dbReference type="SAM" id="MobiDB-lite"/>
    </source>
</evidence>
<sequence>MGALVGMARDAGGRYPIIQDHQVVIPPSVMECLLRGQLIPPGDIDMVGGMYPLCFFGSAEAQAKLYKELNRLHDLEEGSSLRLSTEEDATNERIQCLLRLTTEFAEIKAATARWADLAAGFFPGGAAHPFASQATRSSSWQVSSRIMTSLPTSSTYKRRPQPLGQTTRQGWAGRQRGPSRLLPPPPTSFG</sequence>
<name>K0RE31_THAOC</name>
<gene>
    <name evidence="2" type="ORF">THAOC_33978</name>
</gene>
<reference evidence="2 3" key="1">
    <citation type="journal article" date="2012" name="Genome Biol.">
        <title>Genome and low-iron response of an oceanic diatom adapted to chronic iron limitation.</title>
        <authorList>
            <person name="Lommer M."/>
            <person name="Specht M."/>
            <person name="Roy A.S."/>
            <person name="Kraemer L."/>
            <person name="Andreson R."/>
            <person name="Gutowska M.A."/>
            <person name="Wolf J."/>
            <person name="Bergner S.V."/>
            <person name="Schilhabel M.B."/>
            <person name="Klostermeier U.C."/>
            <person name="Beiko R.G."/>
            <person name="Rosenstiel P."/>
            <person name="Hippler M."/>
            <person name="Laroche J."/>
        </authorList>
    </citation>
    <scope>NUCLEOTIDE SEQUENCE [LARGE SCALE GENOMIC DNA]</scope>
    <source>
        <strain evidence="2 3">CCMP1005</strain>
    </source>
</reference>
<keyword evidence="3" id="KW-1185">Reference proteome</keyword>
<proteinExistence type="predicted"/>
<organism evidence="2 3">
    <name type="scientific">Thalassiosira oceanica</name>
    <name type="common">Marine diatom</name>
    <dbReference type="NCBI Taxonomy" id="159749"/>
    <lineage>
        <taxon>Eukaryota</taxon>
        <taxon>Sar</taxon>
        <taxon>Stramenopiles</taxon>
        <taxon>Ochrophyta</taxon>
        <taxon>Bacillariophyta</taxon>
        <taxon>Coscinodiscophyceae</taxon>
        <taxon>Thalassiosirophycidae</taxon>
        <taxon>Thalassiosirales</taxon>
        <taxon>Thalassiosiraceae</taxon>
        <taxon>Thalassiosira</taxon>
    </lineage>
</organism>
<evidence type="ECO:0000313" key="2">
    <source>
        <dbReference type="EMBL" id="EJK47311.1"/>
    </source>
</evidence>
<dbReference type="EMBL" id="AGNL01047107">
    <property type="protein sequence ID" value="EJK47311.1"/>
    <property type="molecule type" value="Genomic_DNA"/>
</dbReference>
<accession>K0RE31</accession>
<protein>
    <submittedName>
        <fullName evidence="2">Uncharacterized protein</fullName>
    </submittedName>
</protein>
<dbReference type="Proteomes" id="UP000266841">
    <property type="component" value="Unassembled WGS sequence"/>
</dbReference>
<feature type="region of interest" description="Disordered" evidence="1">
    <location>
        <begin position="151"/>
        <end position="190"/>
    </location>
</feature>
<feature type="compositionally biased region" description="Pro residues" evidence="1">
    <location>
        <begin position="181"/>
        <end position="190"/>
    </location>
</feature>
<comment type="caution">
    <text evidence="2">The sequence shown here is derived from an EMBL/GenBank/DDBJ whole genome shotgun (WGS) entry which is preliminary data.</text>
</comment>